<dbReference type="RefSeq" id="WP_276327882.1">
    <property type="nucleotide sequence ID" value="NZ_FUKR01000046.1"/>
</dbReference>
<organism evidence="1 2">
    <name type="scientific">Mycetocola reblochoni REB411</name>
    <dbReference type="NCBI Taxonomy" id="1255698"/>
    <lineage>
        <taxon>Bacteria</taxon>
        <taxon>Bacillati</taxon>
        <taxon>Actinomycetota</taxon>
        <taxon>Actinomycetes</taxon>
        <taxon>Micrococcales</taxon>
        <taxon>Microbacteriaceae</taxon>
        <taxon>Mycetocola</taxon>
    </lineage>
</organism>
<sequence>MPTAGSEHPAQSRRYGESVVRELLNAHFLEEEPYTPPSRFSREA</sequence>
<accession>A0A1R4JLG5</accession>
<gene>
    <name evidence="1" type="ORF">FM119_08175</name>
</gene>
<evidence type="ECO:0000313" key="2">
    <source>
        <dbReference type="Proteomes" id="UP000196778"/>
    </source>
</evidence>
<dbReference type="EMBL" id="FUKR01000046">
    <property type="protein sequence ID" value="SJN32849.1"/>
    <property type="molecule type" value="Genomic_DNA"/>
</dbReference>
<proteinExistence type="predicted"/>
<evidence type="ECO:0000313" key="1">
    <source>
        <dbReference type="EMBL" id="SJN32849.1"/>
    </source>
</evidence>
<protein>
    <submittedName>
        <fullName evidence="1">Uncharacterized protein</fullName>
    </submittedName>
</protein>
<keyword evidence="2" id="KW-1185">Reference proteome</keyword>
<name>A0A1R4JLG5_9MICO</name>
<dbReference type="Proteomes" id="UP000196778">
    <property type="component" value="Unassembled WGS sequence"/>
</dbReference>
<dbReference type="AlphaFoldDB" id="A0A1R4JLG5"/>
<reference evidence="2" key="1">
    <citation type="submission" date="2017-02" db="EMBL/GenBank/DDBJ databases">
        <authorList>
            <person name="Dridi B."/>
        </authorList>
    </citation>
    <scope>NUCLEOTIDE SEQUENCE [LARGE SCALE GENOMIC DNA]</scope>
    <source>
        <strain evidence="2">EB411</strain>
    </source>
</reference>